<keyword evidence="4" id="KW-0221">Differentiation</keyword>
<dbReference type="PANTHER" id="PTHR22948">
    <property type="entry name" value="TUDOR DOMAIN CONTAINING PROTEIN"/>
    <property type="match status" value="1"/>
</dbReference>
<evidence type="ECO:0000259" key="7">
    <source>
        <dbReference type="PROSITE" id="PS51644"/>
    </source>
</evidence>
<dbReference type="InterPro" id="IPR002999">
    <property type="entry name" value="Tudor"/>
</dbReference>
<comment type="subcellular location">
    <subcellularLocation>
        <location evidence="1">Cytoplasm</location>
    </subcellularLocation>
</comment>
<organism evidence="8 11">
    <name type="scientific">Biomphalaria glabrata</name>
    <name type="common">Bloodfluke planorb</name>
    <name type="synonym">Freshwater snail</name>
    <dbReference type="NCBI Taxonomy" id="6526"/>
    <lineage>
        <taxon>Eukaryota</taxon>
        <taxon>Metazoa</taxon>
        <taxon>Spiralia</taxon>
        <taxon>Lophotrochozoa</taxon>
        <taxon>Mollusca</taxon>
        <taxon>Gastropoda</taxon>
        <taxon>Heterobranchia</taxon>
        <taxon>Euthyneura</taxon>
        <taxon>Panpulmonata</taxon>
        <taxon>Hygrophila</taxon>
        <taxon>Lymnaeoidea</taxon>
        <taxon>Planorbidae</taxon>
        <taxon>Biomphalaria</taxon>
    </lineage>
</organism>
<feature type="region of interest" description="Disordered" evidence="5">
    <location>
        <begin position="156"/>
        <end position="197"/>
    </location>
</feature>
<dbReference type="InterPro" id="IPR041966">
    <property type="entry name" value="LOTUS-like"/>
</dbReference>
<dbReference type="Pfam" id="PF00567">
    <property type="entry name" value="TUDOR"/>
    <property type="match status" value="3"/>
</dbReference>
<evidence type="ECO:0000256" key="2">
    <source>
        <dbReference type="ARBA" id="ARBA00022490"/>
    </source>
</evidence>
<feature type="region of interest" description="Disordered" evidence="5">
    <location>
        <begin position="785"/>
        <end position="818"/>
    </location>
</feature>
<feature type="domain" description="Tudor" evidence="6">
    <location>
        <begin position="659"/>
        <end position="715"/>
    </location>
</feature>
<dbReference type="SUPFAM" id="SSF63748">
    <property type="entry name" value="Tudor/PWWP/MBT"/>
    <property type="match status" value="3"/>
</dbReference>
<dbReference type="GO" id="GO:0005737">
    <property type="term" value="C:cytoplasm"/>
    <property type="evidence" value="ECO:0007669"/>
    <property type="project" value="UniProtKB-SubCell"/>
</dbReference>
<dbReference type="InterPro" id="IPR025605">
    <property type="entry name" value="OST-HTH/LOTUS_dom"/>
</dbReference>
<dbReference type="OrthoDB" id="6084753at2759"/>
<evidence type="ECO:0000256" key="1">
    <source>
        <dbReference type="ARBA" id="ARBA00004496"/>
    </source>
</evidence>
<keyword evidence="2" id="KW-0963">Cytoplasm</keyword>
<feature type="domain" description="HTH OST-type" evidence="7">
    <location>
        <begin position="1"/>
        <end position="79"/>
    </location>
</feature>
<dbReference type="OMA" id="CDESTAH"/>
<feature type="compositionally biased region" description="Basic and acidic residues" evidence="5">
    <location>
        <begin position="1185"/>
        <end position="1200"/>
    </location>
</feature>
<dbReference type="GO" id="GO:0030154">
    <property type="term" value="P:cell differentiation"/>
    <property type="evidence" value="ECO:0007669"/>
    <property type="project" value="UniProtKB-ARBA"/>
</dbReference>
<feature type="region of interest" description="Disordered" evidence="5">
    <location>
        <begin position="1167"/>
        <end position="1208"/>
    </location>
</feature>
<dbReference type="Gene3D" id="3.30.420.610">
    <property type="entry name" value="LOTUS domain-like"/>
    <property type="match status" value="2"/>
</dbReference>
<dbReference type="CDD" id="cd20379">
    <property type="entry name" value="Tudor_dTUD-like"/>
    <property type="match status" value="1"/>
</dbReference>
<reference evidence="9 10" key="1">
    <citation type="submission" date="2025-04" db="UniProtKB">
        <authorList>
            <consortium name="RefSeq"/>
        </authorList>
    </citation>
    <scope>IDENTIFICATION</scope>
</reference>
<feature type="region of interest" description="Disordered" evidence="5">
    <location>
        <begin position="90"/>
        <end position="123"/>
    </location>
</feature>
<dbReference type="InterPro" id="IPR035437">
    <property type="entry name" value="SNase_OB-fold_sf"/>
</dbReference>
<gene>
    <name evidence="9 10 11" type="primary">LOC106068044</name>
</gene>
<evidence type="ECO:0000313" key="9">
    <source>
        <dbReference type="RefSeq" id="XP_055871267.1"/>
    </source>
</evidence>
<evidence type="ECO:0000259" key="6">
    <source>
        <dbReference type="PROSITE" id="PS50304"/>
    </source>
</evidence>
<dbReference type="RefSeq" id="XP_055871269.1">
    <property type="nucleotide sequence ID" value="XM_056015294.1"/>
</dbReference>
<protein>
    <submittedName>
        <fullName evidence="9 10">Uncharacterized protein LOC106068044 isoform X1</fullName>
    </submittedName>
</protein>
<dbReference type="SMART" id="SM00333">
    <property type="entry name" value="TUDOR"/>
    <property type="match status" value="2"/>
</dbReference>
<evidence type="ECO:0000256" key="4">
    <source>
        <dbReference type="ARBA" id="ARBA00022871"/>
    </source>
</evidence>
<evidence type="ECO:0000313" key="11">
    <source>
        <dbReference type="RefSeq" id="XP_055871269.1"/>
    </source>
</evidence>
<dbReference type="RefSeq" id="XP_055871267.1">
    <property type="nucleotide sequence ID" value="XM_056015292.1"/>
</dbReference>
<feature type="compositionally biased region" description="Basic residues" evidence="5">
    <location>
        <begin position="90"/>
        <end position="112"/>
    </location>
</feature>
<evidence type="ECO:0000313" key="10">
    <source>
        <dbReference type="RefSeq" id="XP_055871268.1"/>
    </source>
</evidence>
<evidence type="ECO:0000256" key="5">
    <source>
        <dbReference type="SAM" id="MobiDB-lite"/>
    </source>
</evidence>
<dbReference type="CDD" id="cd09972">
    <property type="entry name" value="LOTUS_TDRD_OSKAR"/>
    <property type="match status" value="1"/>
</dbReference>
<accession>A0A9W2Z8F9</accession>
<dbReference type="PANTHER" id="PTHR22948:SF29">
    <property type="entry name" value="FI02030P-RELATED"/>
    <property type="match status" value="1"/>
</dbReference>
<evidence type="ECO:0000313" key="8">
    <source>
        <dbReference type="Proteomes" id="UP001165740"/>
    </source>
</evidence>
<dbReference type="Proteomes" id="UP001165740">
    <property type="component" value="Chromosome 17"/>
</dbReference>
<feature type="compositionally biased region" description="Acidic residues" evidence="5">
    <location>
        <begin position="1169"/>
        <end position="1184"/>
    </location>
</feature>
<keyword evidence="3" id="KW-0677">Repeat</keyword>
<dbReference type="Pfam" id="PF12872">
    <property type="entry name" value="OST-HTH"/>
    <property type="match status" value="1"/>
</dbReference>
<sequence length="1436" mass="162271">MEELRMELRSLLLSSKHGIPTHEIESHYEDIIGKRLDYRKFNFQSVSDLMHAMPDVARLDSTGEVYHALSDESTAHIKKMVMRQKTKPIKVGRGRGGRGRGRGRGGRGRGHFRGGYMSARGAGHFTTRGTGHTYYRGTGHMLARGTSHMSARAAGHFSARGNGPEPARGPGFGGNQSYGFSGDLKQHSQNDKIPFGHNSLKGTVVTLRSTYSPTYSESNRLEETENVPIIPQRSPMKNLQINISPGGSRVIMADKPDPKPSDLREYLKEKKIKLEQNNKNDNCQNYLQVSSTEPVRNNEEKKVKFQYSQYKKELPPRFMKANADRSQGNNADKVLVFQKTSSVVHDIKTKNASQGYIEEKAVVHTIESQNWEVPEKGEEYLLAFKDYFASRGEEPPPIEIVEGKVSKQNGFYGRLRYNGLMYYPLVILHTRQHAEWMAAKAFCTQNNITLPVPSVEPQSPDKQVHHSEIQPSKSVVLSPVIVQSHSDHIQFNSPQPSNPVIQTPVSSLTEQENMDIVHKLYMMLKDKEFGVFLKYLPSLYVENYNEELTVDLKSFLLNFPDFFSVEEPLPNRFIVYTVPDALNKPKACSASTEVMRMDYPRVPPCHLPKVGDVVKGTIVFVYSPDEFYFRDINTEDTMQALEEMLNTIYSKADVPDVKSLAVNSFVIGQYLEGWYRAQVKKIDEKVIVVSYIDYGNSEEVTLEDLRCLPTEDLIVNTPALAIKCALRKHQDAVGWVTDAEQQLQSLQDSSVTMTVISLTDDVCNCDLYPTSGFCINENITIMPTVQKSPSPPSDMVASSPSSTHPAPVSPASKTEEALLPPSTTISTPAVQQEALLPPSTTISTPAVQQSPACSVVSSSSLSSSVSKSKGKVHFTPDPNSLAIPEKDAEIAIYICDVLSECCVILRFVDDNFSDKLDELENEIADQFDSWPVPAEVKLSNVYAAAVDTDPDEFEEEEEEDVECEECKRYHRVRVIRKEKDQYYCFFPDHGDFMTLEKSDLREIDSKLNTSLPYQAVVASLEGLDSLPSELKDFAKRCLQKLLFLDDSHSFVAVVTDKLIMESRREDTNLLRVRKIISCLDKVELDKVKQIYKDIYKEPCEDVEELLQELPGFGSWKEHLHINIYNTEQDDEDVLINEVILDAINDVEEGEDALDVFNTLFGTSYKSFEEMDEEENEEEEEEEEADKVNSDALQHEEKEEPVISSPLGRPQSGTLPVKRLYTWNSEAYKIAQEKVTVKQTVYKFWTYPLMTSSAIIIISVESPSHFVGIPAEPALEFEKMLVEVNQALSESSVRPDRLEENHLYAVKMEDGFHRALFRQRIGQQGCKTYLPDTCQHEVVPSDQLFILPERFAAMPFLANRMSLGGVKPIGPTWSQEAKEWFYKQTYKKVLYALVVREEHIHNDLPPVLVVHLIDTSSEEDILLDDQMVEKLMAVKTS</sequence>
<dbReference type="Gene3D" id="2.30.30.140">
    <property type="match status" value="2"/>
</dbReference>
<keyword evidence="8" id="KW-1185">Reference proteome</keyword>
<proteinExistence type="predicted"/>
<dbReference type="GeneID" id="106068044"/>
<keyword evidence="4" id="KW-0744">Spermatogenesis</keyword>
<dbReference type="GO" id="GO:0007283">
    <property type="term" value="P:spermatogenesis"/>
    <property type="evidence" value="ECO:0007669"/>
    <property type="project" value="UniProtKB-KW"/>
</dbReference>
<evidence type="ECO:0000256" key="3">
    <source>
        <dbReference type="ARBA" id="ARBA00022737"/>
    </source>
</evidence>
<dbReference type="InterPro" id="IPR050621">
    <property type="entry name" value="Tudor_domain_containing"/>
</dbReference>
<dbReference type="RefSeq" id="XP_055871268.1">
    <property type="nucleotide sequence ID" value="XM_056015293.1"/>
</dbReference>
<name>A0A9W2Z8F9_BIOGL</name>
<dbReference type="Gene3D" id="2.40.50.90">
    <property type="match status" value="3"/>
</dbReference>
<dbReference type="PROSITE" id="PS50304">
    <property type="entry name" value="TUDOR"/>
    <property type="match status" value="1"/>
</dbReference>
<dbReference type="PROSITE" id="PS51644">
    <property type="entry name" value="HTH_OST"/>
    <property type="match status" value="1"/>
</dbReference>